<evidence type="ECO:0000256" key="5">
    <source>
        <dbReference type="ARBA" id="ARBA00023163"/>
    </source>
</evidence>
<gene>
    <name evidence="9" type="ordered locus">Deba_0035</name>
</gene>
<dbReference type="OrthoDB" id="9763792at2"/>
<keyword evidence="1" id="KW-0547">Nucleotide-binding</keyword>
<keyword evidence="3" id="KW-0805">Transcription regulation</keyword>
<dbReference type="SUPFAM" id="SSF52540">
    <property type="entry name" value="P-loop containing nucleoside triphosphate hydrolases"/>
    <property type="match status" value="1"/>
</dbReference>
<dbReference type="PROSITE" id="PS00675">
    <property type="entry name" value="SIGMA54_INTERACT_1"/>
    <property type="match status" value="1"/>
</dbReference>
<dbReference type="SMART" id="SM00382">
    <property type="entry name" value="AAA"/>
    <property type="match status" value="1"/>
</dbReference>
<dbReference type="CDD" id="cd00156">
    <property type="entry name" value="REC"/>
    <property type="match status" value="1"/>
</dbReference>
<dbReference type="SUPFAM" id="SSF46689">
    <property type="entry name" value="Homeodomain-like"/>
    <property type="match status" value="1"/>
</dbReference>
<reference evidence="9 10" key="1">
    <citation type="journal article" date="2010" name="Stand. Genomic Sci.">
        <title>Complete genome sequence of Desulfarculus baarsii type strain (2st14).</title>
        <authorList>
            <person name="Sun H."/>
            <person name="Spring S."/>
            <person name="Lapidus A."/>
            <person name="Davenport K."/>
            <person name="Del Rio T.G."/>
            <person name="Tice H."/>
            <person name="Nolan M."/>
            <person name="Copeland A."/>
            <person name="Cheng J.F."/>
            <person name="Lucas S."/>
            <person name="Tapia R."/>
            <person name="Goodwin L."/>
            <person name="Pitluck S."/>
            <person name="Ivanova N."/>
            <person name="Pagani I."/>
            <person name="Mavromatis K."/>
            <person name="Ovchinnikova G."/>
            <person name="Pati A."/>
            <person name="Chen A."/>
            <person name="Palaniappan K."/>
            <person name="Hauser L."/>
            <person name="Chang Y.J."/>
            <person name="Jeffries C.D."/>
            <person name="Detter J.C."/>
            <person name="Han C."/>
            <person name="Rohde M."/>
            <person name="Brambilla E."/>
            <person name="Goker M."/>
            <person name="Woyke T."/>
            <person name="Bristow J."/>
            <person name="Eisen J.A."/>
            <person name="Markowitz V."/>
            <person name="Hugenholtz P."/>
            <person name="Kyrpides N.C."/>
            <person name="Klenk H.P."/>
            <person name="Land M."/>
        </authorList>
    </citation>
    <scope>NUCLEOTIDE SEQUENCE [LARGE SCALE GENOMIC DNA]</scope>
    <source>
        <strain evidence="10">ATCC 33931 / DSM 2075 / LMG 7858 / VKM B-1802 / 2st14</strain>
    </source>
</reference>
<dbReference type="InterPro" id="IPR011006">
    <property type="entry name" value="CheY-like_superfamily"/>
</dbReference>
<dbReference type="Pfam" id="PF00072">
    <property type="entry name" value="Response_reg"/>
    <property type="match status" value="1"/>
</dbReference>
<feature type="domain" description="Response regulatory" evidence="8">
    <location>
        <begin position="6"/>
        <end position="121"/>
    </location>
</feature>
<dbReference type="Pfam" id="PF02954">
    <property type="entry name" value="HTH_8"/>
    <property type="match status" value="1"/>
</dbReference>
<dbReference type="Gene3D" id="1.10.8.60">
    <property type="match status" value="1"/>
</dbReference>
<dbReference type="STRING" id="644282.Deba_0035"/>
<dbReference type="InterPro" id="IPR002197">
    <property type="entry name" value="HTH_Fis"/>
</dbReference>
<dbReference type="GO" id="GO:0006355">
    <property type="term" value="P:regulation of DNA-templated transcription"/>
    <property type="evidence" value="ECO:0007669"/>
    <property type="project" value="InterPro"/>
</dbReference>
<dbReference type="InterPro" id="IPR003593">
    <property type="entry name" value="AAA+_ATPase"/>
</dbReference>
<dbReference type="PROSITE" id="PS00688">
    <property type="entry name" value="SIGMA54_INTERACT_3"/>
    <property type="match status" value="1"/>
</dbReference>
<dbReference type="InterPro" id="IPR001789">
    <property type="entry name" value="Sig_transdc_resp-reg_receiver"/>
</dbReference>
<keyword evidence="10" id="KW-1185">Reference proteome</keyword>
<dbReference type="RefSeq" id="WP_013256870.1">
    <property type="nucleotide sequence ID" value="NC_014365.1"/>
</dbReference>
<dbReference type="GO" id="GO:0000160">
    <property type="term" value="P:phosphorelay signal transduction system"/>
    <property type="evidence" value="ECO:0007669"/>
    <property type="project" value="InterPro"/>
</dbReference>
<evidence type="ECO:0000256" key="2">
    <source>
        <dbReference type="ARBA" id="ARBA00022840"/>
    </source>
</evidence>
<evidence type="ECO:0000259" key="7">
    <source>
        <dbReference type="PROSITE" id="PS50045"/>
    </source>
</evidence>
<dbReference type="Gene3D" id="3.40.50.300">
    <property type="entry name" value="P-loop containing nucleotide triphosphate hydrolases"/>
    <property type="match status" value="1"/>
</dbReference>
<feature type="domain" description="Sigma-54 factor interaction" evidence="7">
    <location>
        <begin position="146"/>
        <end position="375"/>
    </location>
</feature>
<dbReference type="AlphaFoldDB" id="E1QD95"/>
<dbReference type="InterPro" id="IPR027417">
    <property type="entry name" value="P-loop_NTPase"/>
</dbReference>
<dbReference type="eggNOG" id="COG2204">
    <property type="taxonomic scope" value="Bacteria"/>
</dbReference>
<dbReference type="PANTHER" id="PTHR32071:SF119">
    <property type="entry name" value="SIGMA L-DEPENDENT TRANSCRIPTIONAL REGULATOR YPLP-RELATED"/>
    <property type="match status" value="1"/>
</dbReference>
<dbReference type="InterPro" id="IPR025943">
    <property type="entry name" value="Sigma_54_int_dom_ATP-bd_2"/>
</dbReference>
<dbReference type="HOGENOM" id="CLU_000445_0_6_7"/>
<keyword evidence="2" id="KW-0067">ATP-binding</keyword>
<dbReference type="PROSITE" id="PS50110">
    <property type="entry name" value="RESPONSE_REGULATORY"/>
    <property type="match status" value="1"/>
</dbReference>
<dbReference type="Proteomes" id="UP000009047">
    <property type="component" value="Chromosome"/>
</dbReference>
<keyword evidence="4" id="KW-0238">DNA-binding</keyword>
<organism evidence="9 10">
    <name type="scientific">Desulfarculus baarsii (strain ATCC 33931 / DSM 2075 / LMG 7858 / VKM B-1802 / 2st14)</name>
    <dbReference type="NCBI Taxonomy" id="644282"/>
    <lineage>
        <taxon>Bacteria</taxon>
        <taxon>Pseudomonadati</taxon>
        <taxon>Thermodesulfobacteriota</taxon>
        <taxon>Desulfarculia</taxon>
        <taxon>Desulfarculales</taxon>
        <taxon>Desulfarculaceae</taxon>
        <taxon>Desulfarculus</taxon>
    </lineage>
</organism>
<dbReference type="EMBL" id="CP002085">
    <property type="protein sequence ID" value="ADK83414.1"/>
    <property type="molecule type" value="Genomic_DNA"/>
</dbReference>
<dbReference type="PRINTS" id="PR01590">
    <property type="entry name" value="HTHFIS"/>
</dbReference>
<dbReference type="InterPro" id="IPR002078">
    <property type="entry name" value="Sigma_54_int"/>
</dbReference>
<dbReference type="Pfam" id="PF00158">
    <property type="entry name" value="Sigma54_activat"/>
    <property type="match status" value="1"/>
</dbReference>
<dbReference type="FunFam" id="3.40.50.300:FF:000006">
    <property type="entry name" value="DNA-binding transcriptional regulator NtrC"/>
    <property type="match status" value="1"/>
</dbReference>
<accession>E1QD95</accession>
<sequence length="451" mass="50268">MPRKPRLLIVEDDPLARANLKHILQRGDEYQVDAADGGVMALEMLAAQNYDLVLTDLRMEKVDGMQVLAEAKKRGPDAEVIMLTAFASVDSAIEAMKNGAFHYIAKPYKLDEVRTQVAGALEKMRLREELRELKRDLRARDGMGFIVGKNPLIQKLVATVGQVAPTDANVLIIGETGTGKELLARALHYCSQRAERRFVAFNCAAFSEDLLVSELFGHQKGSFTGAVQTKAGLFEAADGGTVFLDEIGDMPLSMQSKLLRVIQEKALTRVGATEAIPVDVRIVAATNRDLKKMVDEGRFRSDLYYRLNVVCMEAPPLRRRRDDIPLLAHHFLHKHAERQNKRFDGLSPEMIGALCAHDFPGNIRELENIIERAVTLGVGQRLELWDLPEELRAKRPAAAVEGSLPTLEEKECEYIKLVLAQTGGNKTRAAEILGIDRVSLWRKIKKFGLEP</sequence>
<feature type="modified residue" description="4-aspartylphosphate" evidence="6">
    <location>
        <position position="56"/>
    </location>
</feature>
<dbReference type="Pfam" id="PF25601">
    <property type="entry name" value="AAA_lid_14"/>
    <property type="match status" value="1"/>
</dbReference>
<dbReference type="KEGG" id="dbr:Deba_0035"/>
<keyword evidence="5" id="KW-0804">Transcription</keyword>
<dbReference type="Gene3D" id="1.10.10.60">
    <property type="entry name" value="Homeodomain-like"/>
    <property type="match status" value="1"/>
</dbReference>
<proteinExistence type="predicted"/>
<evidence type="ECO:0000256" key="6">
    <source>
        <dbReference type="PROSITE-ProRule" id="PRU00169"/>
    </source>
</evidence>
<dbReference type="InterPro" id="IPR058031">
    <property type="entry name" value="AAA_lid_NorR"/>
</dbReference>
<dbReference type="PANTHER" id="PTHR32071">
    <property type="entry name" value="TRANSCRIPTIONAL REGULATORY PROTEIN"/>
    <property type="match status" value="1"/>
</dbReference>
<dbReference type="SMART" id="SM00448">
    <property type="entry name" value="REC"/>
    <property type="match status" value="1"/>
</dbReference>
<dbReference type="SUPFAM" id="SSF52172">
    <property type="entry name" value="CheY-like"/>
    <property type="match status" value="1"/>
</dbReference>
<dbReference type="GO" id="GO:0043565">
    <property type="term" value="F:sequence-specific DNA binding"/>
    <property type="evidence" value="ECO:0007669"/>
    <property type="project" value="InterPro"/>
</dbReference>
<dbReference type="InterPro" id="IPR025662">
    <property type="entry name" value="Sigma_54_int_dom_ATP-bd_1"/>
</dbReference>
<evidence type="ECO:0000256" key="3">
    <source>
        <dbReference type="ARBA" id="ARBA00023015"/>
    </source>
</evidence>
<dbReference type="Gene3D" id="3.40.50.2300">
    <property type="match status" value="1"/>
</dbReference>
<evidence type="ECO:0000256" key="4">
    <source>
        <dbReference type="ARBA" id="ARBA00023125"/>
    </source>
</evidence>
<protein>
    <submittedName>
        <fullName evidence="9">Two component, sigma54 specific, transcriptional regulator, Fis family</fullName>
    </submittedName>
</protein>
<evidence type="ECO:0000313" key="9">
    <source>
        <dbReference type="EMBL" id="ADK83414.1"/>
    </source>
</evidence>
<evidence type="ECO:0000259" key="8">
    <source>
        <dbReference type="PROSITE" id="PS50110"/>
    </source>
</evidence>
<dbReference type="InterPro" id="IPR009057">
    <property type="entry name" value="Homeodomain-like_sf"/>
</dbReference>
<keyword evidence="6" id="KW-0597">Phosphoprotein</keyword>
<dbReference type="PROSITE" id="PS50045">
    <property type="entry name" value="SIGMA54_INTERACT_4"/>
    <property type="match status" value="1"/>
</dbReference>
<dbReference type="CDD" id="cd00009">
    <property type="entry name" value="AAA"/>
    <property type="match status" value="1"/>
</dbReference>
<evidence type="ECO:0000313" key="10">
    <source>
        <dbReference type="Proteomes" id="UP000009047"/>
    </source>
</evidence>
<name>E1QD95_DESB2</name>
<dbReference type="PROSITE" id="PS00676">
    <property type="entry name" value="SIGMA54_INTERACT_2"/>
    <property type="match status" value="1"/>
</dbReference>
<dbReference type="InterPro" id="IPR025944">
    <property type="entry name" value="Sigma_54_int_dom_CS"/>
</dbReference>
<dbReference type="GO" id="GO:0005524">
    <property type="term" value="F:ATP binding"/>
    <property type="evidence" value="ECO:0007669"/>
    <property type="project" value="UniProtKB-KW"/>
</dbReference>
<evidence type="ECO:0000256" key="1">
    <source>
        <dbReference type="ARBA" id="ARBA00022741"/>
    </source>
</evidence>